<feature type="domain" description="AMP-dependent synthetase/ligase" evidence="3">
    <location>
        <begin position="25"/>
        <end position="423"/>
    </location>
</feature>
<protein>
    <submittedName>
        <fullName evidence="4">AMP-dependent synthetase/ligase</fullName>
    </submittedName>
</protein>
<dbReference type="SUPFAM" id="SSF56801">
    <property type="entry name" value="Acetyl-CoA synthetase-like"/>
    <property type="match status" value="1"/>
</dbReference>
<accession>A0AAW7M9X2</accession>
<dbReference type="GO" id="GO:0005524">
    <property type="term" value="F:ATP binding"/>
    <property type="evidence" value="ECO:0007669"/>
    <property type="project" value="UniProtKB-KW"/>
</dbReference>
<keyword evidence="2" id="KW-0067">ATP-binding</keyword>
<dbReference type="Gene3D" id="3.40.50.12780">
    <property type="entry name" value="N-terminal domain of ligase-like"/>
    <property type="match status" value="1"/>
</dbReference>
<dbReference type="InterPro" id="IPR000873">
    <property type="entry name" value="AMP-dep_synth/lig_dom"/>
</dbReference>
<evidence type="ECO:0000313" key="5">
    <source>
        <dbReference type="Proteomes" id="UP001172737"/>
    </source>
</evidence>
<proteinExistence type="predicted"/>
<name>A0AAW7M9X2_9MICO</name>
<evidence type="ECO:0000313" key="4">
    <source>
        <dbReference type="EMBL" id="MDN4488960.1"/>
    </source>
</evidence>
<dbReference type="InterPro" id="IPR042099">
    <property type="entry name" value="ANL_N_sf"/>
</dbReference>
<dbReference type="CDD" id="cd05907">
    <property type="entry name" value="VL_LC_FACS_like"/>
    <property type="match status" value="1"/>
</dbReference>
<dbReference type="AlphaFoldDB" id="A0AAW7M9X2"/>
<dbReference type="Proteomes" id="UP001172737">
    <property type="component" value="Unassembled WGS sequence"/>
</dbReference>
<dbReference type="InterPro" id="IPR020845">
    <property type="entry name" value="AMP-binding_CS"/>
</dbReference>
<dbReference type="Pfam" id="PF00501">
    <property type="entry name" value="AMP-binding"/>
    <property type="match status" value="1"/>
</dbReference>
<evidence type="ECO:0000256" key="2">
    <source>
        <dbReference type="ARBA" id="ARBA00022840"/>
    </source>
</evidence>
<reference evidence="4" key="1">
    <citation type="submission" date="2023-06" db="EMBL/GenBank/DDBJ databases">
        <title>Sysu t00039.</title>
        <authorList>
            <person name="Gao L."/>
            <person name="Fang B.-Z."/>
            <person name="Li W.-J."/>
        </authorList>
    </citation>
    <scope>NUCLEOTIDE SEQUENCE</scope>
    <source>
        <strain evidence="4">SYSU T00039</strain>
    </source>
</reference>
<dbReference type="GO" id="GO:0016020">
    <property type="term" value="C:membrane"/>
    <property type="evidence" value="ECO:0007669"/>
    <property type="project" value="TreeGrafter"/>
</dbReference>
<dbReference type="RefSeq" id="WP_301121197.1">
    <property type="nucleotide sequence ID" value="NZ_JAUHPX010000008.1"/>
</dbReference>
<organism evidence="4 5">
    <name type="scientific">Demequina lignilytica</name>
    <dbReference type="NCBI Taxonomy" id="3051663"/>
    <lineage>
        <taxon>Bacteria</taxon>
        <taxon>Bacillati</taxon>
        <taxon>Actinomycetota</taxon>
        <taxon>Actinomycetes</taxon>
        <taxon>Micrococcales</taxon>
        <taxon>Demequinaceae</taxon>
        <taxon>Demequina</taxon>
    </lineage>
</organism>
<keyword evidence="1" id="KW-0547">Nucleotide-binding</keyword>
<evidence type="ECO:0000256" key="1">
    <source>
        <dbReference type="ARBA" id="ARBA00022741"/>
    </source>
</evidence>
<dbReference type="GO" id="GO:0004467">
    <property type="term" value="F:long-chain fatty acid-CoA ligase activity"/>
    <property type="evidence" value="ECO:0007669"/>
    <property type="project" value="TreeGrafter"/>
</dbReference>
<evidence type="ECO:0000259" key="3">
    <source>
        <dbReference type="Pfam" id="PF00501"/>
    </source>
</evidence>
<dbReference type="PANTHER" id="PTHR43272">
    <property type="entry name" value="LONG-CHAIN-FATTY-ACID--COA LIGASE"/>
    <property type="match status" value="1"/>
</dbReference>
<gene>
    <name evidence="4" type="ORF">QQX10_12365</name>
</gene>
<dbReference type="PANTHER" id="PTHR43272:SF33">
    <property type="entry name" value="AMP-BINDING DOMAIN-CONTAINING PROTEIN-RELATED"/>
    <property type="match status" value="1"/>
</dbReference>
<dbReference type="EMBL" id="JAUHPX010000008">
    <property type="protein sequence ID" value="MDN4488960.1"/>
    <property type="molecule type" value="Genomic_DNA"/>
</dbReference>
<keyword evidence="5" id="KW-1185">Reference proteome</keyword>
<sequence>MAPMHMSSPSLATVDEHLNLAALLRERATATPAAPFAEVKDDAGEWTPVSLAEFHARVRDVAKGLVAQGVGPGDRVGIMGDTSLEWSVMDFAVLTAGGVSVPIYPSSSAKQCAWIVDDAGLAFVAAETAEQREMIAGLDSEPTALALTAAGLDQVAEAGGAVTDADLDARTADVVLDDLASIIYTSGTTGRPKGAMLTHGNLVVHCANIELDPHFGAFVQGETRVLLFLPLAHVFARLAMVLALSSGAVIGYTPNHKTLAADLAGFRPTWMPLVPRVLETIYNRADAAQSGIKKKIFRWSAWVARKVSMAQETGGHGIVLRAQFAVADALVLKKIRHLMGGQLGYVLAGGAKLTPQVGHFFRGLGVTVMQGYGLTETTAAHMGTPSTDQVMGTVGHPIAGCEITLAEDGEVLARGVNLFTGYWNAPEATAEVMRDGWFATGDLGEIHDGNLTITGRKKEILVLSSGKNIQPAVLEDSIRSHPAIQDSVVIGDGRHFVSAVVTLDPVLLPTWLKAHDLPDMTLEEASMNERVRELIGRAIAAANEHVSRAEAIREYRILPREFTEAREEITASLKIRRAVVMEHFADVIESIYAKKDKNPPGSPA</sequence>
<comment type="caution">
    <text evidence="4">The sequence shown here is derived from an EMBL/GenBank/DDBJ whole genome shotgun (WGS) entry which is preliminary data.</text>
</comment>
<dbReference type="Pfam" id="PF23562">
    <property type="entry name" value="AMP-binding_C_3"/>
    <property type="match status" value="1"/>
</dbReference>
<dbReference type="PROSITE" id="PS00455">
    <property type="entry name" value="AMP_BINDING"/>
    <property type="match status" value="1"/>
</dbReference>